<sequence length="341" mass="38232">MRGPKRGRRKSDLCDFHVVSPGNALQPRGWDVASSRAVSLSVIRETKLALSGTELQNFDDHGTLEEIELCLQHVEALAMSGKEQYGLGTREGDTFDITEKGVDDLEREGRELVAASNSTLRTLPRNTVRDRSGSLHVLHGPAGPGWSTINPTLKVASDDRRFNAQGLTLLSNSCAEDTLMDIANLLDIWRHTYDEITLTEYNQLNRAAQFLRAIAQDPVSDLTVATREALRYRLRRELDLLNRDEIDMNHPMSFPDIFGVLLLCCTSISCNIQDILAQNFARAISRVITDEETYTDQCTNESACIHSVKKPYKQYRNALPMGLPPLLHVDFLDPKNPLEVE</sequence>
<dbReference type="EMBL" id="CP042185">
    <property type="protein sequence ID" value="QDS68035.1"/>
    <property type="molecule type" value="Genomic_DNA"/>
</dbReference>
<keyword evidence="2" id="KW-1185">Reference proteome</keyword>
<proteinExistence type="predicted"/>
<accession>A0A517KXD1</accession>
<dbReference type="AlphaFoldDB" id="A0A517KXD1"/>
<evidence type="ECO:0000313" key="2">
    <source>
        <dbReference type="Proteomes" id="UP000316270"/>
    </source>
</evidence>
<protein>
    <submittedName>
        <fullName evidence="1">Uncharacterized protein</fullName>
    </submittedName>
</protein>
<name>A0A517KXD1_9PEZI</name>
<dbReference type="Proteomes" id="UP000316270">
    <property type="component" value="Chromosome 1"/>
</dbReference>
<organism evidence="1 2">
    <name type="scientific">Venturia effusa</name>
    <dbReference type="NCBI Taxonomy" id="50376"/>
    <lineage>
        <taxon>Eukaryota</taxon>
        <taxon>Fungi</taxon>
        <taxon>Dikarya</taxon>
        <taxon>Ascomycota</taxon>
        <taxon>Pezizomycotina</taxon>
        <taxon>Dothideomycetes</taxon>
        <taxon>Pleosporomycetidae</taxon>
        <taxon>Venturiales</taxon>
        <taxon>Venturiaceae</taxon>
        <taxon>Venturia</taxon>
    </lineage>
</organism>
<evidence type="ECO:0000313" key="1">
    <source>
        <dbReference type="EMBL" id="QDS68035.1"/>
    </source>
</evidence>
<gene>
    <name evidence="1" type="ORF">FKW77_009624</name>
</gene>
<reference evidence="1 2" key="1">
    <citation type="submission" date="2019-07" db="EMBL/GenBank/DDBJ databases">
        <title>Finished genome of Venturia effusa.</title>
        <authorList>
            <person name="Young C.A."/>
            <person name="Cox M.P."/>
            <person name="Ganley A.R.D."/>
            <person name="David W.J."/>
        </authorList>
    </citation>
    <scope>NUCLEOTIDE SEQUENCE [LARGE SCALE GENOMIC DNA]</scope>
    <source>
        <strain evidence="2">albino</strain>
    </source>
</reference>